<evidence type="ECO:0000313" key="1">
    <source>
        <dbReference type="EMBL" id="XAH75346.1"/>
    </source>
</evidence>
<dbReference type="EMBL" id="CP146256">
    <property type="protein sequence ID" value="XAH75346.1"/>
    <property type="molecule type" value="Genomic_DNA"/>
</dbReference>
<protein>
    <submittedName>
        <fullName evidence="1">Uncharacterized protein</fullName>
    </submittedName>
</protein>
<evidence type="ECO:0000313" key="2">
    <source>
        <dbReference type="Proteomes" id="UP001451571"/>
    </source>
</evidence>
<dbReference type="RefSeq" id="WP_342758911.1">
    <property type="nucleotide sequence ID" value="NZ_CP146256.1"/>
</dbReference>
<proteinExistence type="predicted"/>
<organism evidence="1 2">
    <name type="scientific">Kineothrix sedimenti</name>
    <dbReference type="NCBI Taxonomy" id="3123317"/>
    <lineage>
        <taxon>Bacteria</taxon>
        <taxon>Bacillati</taxon>
        <taxon>Bacillota</taxon>
        <taxon>Clostridia</taxon>
        <taxon>Lachnospirales</taxon>
        <taxon>Lachnospiraceae</taxon>
        <taxon>Kineothrix</taxon>
    </lineage>
</organism>
<sequence>MGNRAIYIIRESGENNYFSAHYGANALSPLLRMLQAQELQKTFSPSQPIHRVFEHLDYAGQYQNPRLDDADMFCQRIAPTEISQYNKSYAERSELEMRMVFDLDQNCFMMEYNPNCPWYRTMGSFSIDLDVGLDNVRKLLAHAEERGIEDFGRMLTIYQRSTGLEEKLESARGDMRLTEYLNSPQAQQDRERYRRLLDQEAFDEEAAEEMEER</sequence>
<reference evidence="1 2" key="1">
    <citation type="submission" date="2024-02" db="EMBL/GenBank/DDBJ databases">
        <title>Bacterial strain from lacustrine sediment.</title>
        <authorList>
            <person name="Petit C."/>
            <person name="Fadhlaoui K."/>
        </authorList>
    </citation>
    <scope>NUCLEOTIDE SEQUENCE [LARGE SCALE GENOMIC DNA]</scope>
    <source>
        <strain evidence="1 2">IPX-CK</strain>
    </source>
</reference>
<dbReference type="Proteomes" id="UP001451571">
    <property type="component" value="Chromosome"/>
</dbReference>
<accession>A0ABZ3F1J0</accession>
<gene>
    <name evidence="1" type="ORF">V6984_06210</name>
</gene>
<name>A0ABZ3F1J0_9FIRM</name>
<keyword evidence="2" id="KW-1185">Reference proteome</keyword>